<reference evidence="2" key="1">
    <citation type="submission" date="2021-01" db="EMBL/GenBank/DDBJ databases">
        <authorList>
            <person name="Corre E."/>
            <person name="Pelletier E."/>
            <person name="Niang G."/>
            <person name="Scheremetjew M."/>
            <person name="Finn R."/>
            <person name="Kale V."/>
            <person name="Holt S."/>
            <person name="Cochrane G."/>
            <person name="Meng A."/>
            <person name="Brown T."/>
            <person name="Cohen L."/>
        </authorList>
    </citation>
    <scope>NUCLEOTIDE SEQUENCE</scope>
    <source>
        <strain evidence="2">CCMP622</strain>
    </source>
</reference>
<dbReference type="GO" id="GO:0000967">
    <property type="term" value="P:rRNA 5'-end processing"/>
    <property type="evidence" value="ECO:0007669"/>
    <property type="project" value="TreeGrafter"/>
</dbReference>
<dbReference type="EMBL" id="HBHP01011594">
    <property type="protein sequence ID" value="CAD9758469.1"/>
    <property type="molecule type" value="Transcribed_RNA"/>
</dbReference>
<sequence length="273" mass="29318">MGSSPSSSTSSSLSSYRQSRYSRHSRYSRTVRVSCYPPEDNTNDIDHKNGVVCASSTGAGSRPSRILAVDFGLQRTGMALGFAGIAYETLPVIRSRIVSSTEYDAVAKQVIDTAVRERASAIVVGIPLVSPGKSDIANWRHDSNQGSKCRKFAETVSAIVRDQGHKLQVFAVDESGSSKRARAHLGLGDDKRLGKGSVDPLAAQVIAQTYFEDPTQALAISPDGAIDHQQKKNRLRPLGRLGLDSSSNRNGVRGSGGGYRKKWDDPNGRGKIG</sequence>
<name>A0A7S2TM16_9EUKA</name>
<feature type="compositionally biased region" description="Basic and acidic residues" evidence="1">
    <location>
        <begin position="261"/>
        <end position="273"/>
    </location>
</feature>
<dbReference type="InterPro" id="IPR012337">
    <property type="entry name" value="RNaseH-like_sf"/>
</dbReference>
<dbReference type="InterPro" id="IPR005227">
    <property type="entry name" value="YqgF"/>
</dbReference>
<evidence type="ECO:0008006" key="3">
    <source>
        <dbReference type="Google" id="ProtNLM"/>
    </source>
</evidence>
<dbReference type="HAMAP" id="MF_00651">
    <property type="entry name" value="Nuclease_YqgF"/>
    <property type="match status" value="1"/>
</dbReference>
<dbReference type="Pfam" id="PF03652">
    <property type="entry name" value="RuvX"/>
    <property type="match status" value="1"/>
</dbReference>
<organism evidence="2">
    <name type="scientific">Lotharella oceanica</name>
    <dbReference type="NCBI Taxonomy" id="641309"/>
    <lineage>
        <taxon>Eukaryota</taxon>
        <taxon>Sar</taxon>
        <taxon>Rhizaria</taxon>
        <taxon>Cercozoa</taxon>
        <taxon>Chlorarachniophyceae</taxon>
        <taxon>Lotharella</taxon>
    </lineage>
</organism>
<evidence type="ECO:0000256" key="1">
    <source>
        <dbReference type="SAM" id="MobiDB-lite"/>
    </source>
</evidence>
<dbReference type="InterPro" id="IPR037027">
    <property type="entry name" value="YqgF/RNaseH-like_dom_sf"/>
</dbReference>
<dbReference type="PANTHER" id="PTHR33317">
    <property type="entry name" value="POLYNUCLEOTIDYL TRANSFERASE, RIBONUCLEASE H-LIKE SUPERFAMILY PROTEIN"/>
    <property type="match status" value="1"/>
</dbReference>
<dbReference type="Gene3D" id="3.30.420.140">
    <property type="entry name" value="YqgF/RNase H-like domain"/>
    <property type="match status" value="1"/>
</dbReference>
<dbReference type="AlphaFoldDB" id="A0A7S2TM16"/>
<feature type="compositionally biased region" description="Low complexity" evidence="1">
    <location>
        <begin position="1"/>
        <end position="19"/>
    </location>
</feature>
<evidence type="ECO:0000313" key="2">
    <source>
        <dbReference type="EMBL" id="CAD9758469.1"/>
    </source>
</evidence>
<accession>A0A7S2TM16</accession>
<gene>
    <name evidence="2" type="ORF">LSP00402_LOCUS7201</name>
</gene>
<protein>
    <recommendedName>
        <fullName evidence="3">YqgF/RNase H-like domain-containing protein</fullName>
    </recommendedName>
</protein>
<dbReference type="CDD" id="cd16964">
    <property type="entry name" value="YqgF"/>
    <property type="match status" value="1"/>
</dbReference>
<proteinExistence type="inferred from homology"/>
<feature type="region of interest" description="Disordered" evidence="1">
    <location>
        <begin position="223"/>
        <end position="273"/>
    </location>
</feature>
<dbReference type="SUPFAM" id="SSF53098">
    <property type="entry name" value="Ribonuclease H-like"/>
    <property type="match status" value="1"/>
</dbReference>
<feature type="region of interest" description="Disordered" evidence="1">
    <location>
        <begin position="1"/>
        <end position="25"/>
    </location>
</feature>
<dbReference type="PANTHER" id="PTHR33317:SF4">
    <property type="entry name" value="POLYNUCLEOTIDYL TRANSFERASE, RIBONUCLEASE H-LIKE SUPERFAMILY PROTEIN"/>
    <property type="match status" value="1"/>
</dbReference>